<evidence type="ECO:0000256" key="2">
    <source>
        <dbReference type="SAM" id="SignalP"/>
    </source>
</evidence>
<evidence type="ECO:0000313" key="4">
    <source>
        <dbReference type="Proteomes" id="UP001438953"/>
    </source>
</evidence>
<keyword evidence="2" id="KW-0732">Signal</keyword>
<dbReference type="Proteomes" id="UP001438953">
    <property type="component" value="Unassembled WGS sequence"/>
</dbReference>
<evidence type="ECO:0000256" key="1">
    <source>
        <dbReference type="SAM" id="MobiDB-lite"/>
    </source>
</evidence>
<protein>
    <submittedName>
        <fullName evidence="3">Choice-of-anchor L domain-containing protein</fullName>
    </submittedName>
</protein>
<organism evidence="3 4">
    <name type="scientific">Thioclava kandeliae</name>
    <dbReference type="NCBI Taxonomy" id="3070818"/>
    <lineage>
        <taxon>Bacteria</taxon>
        <taxon>Pseudomonadati</taxon>
        <taxon>Pseudomonadota</taxon>
        <taxon>Alphaproteobacteria</taxon>
        <taxon>Rhodobacterales</taxon>
        <taxon>Paracoccaceae</taxon>
        <taxon>Thioclava</taxon>
    </lineage>
</organism>
<evidence type="ECO:0000313" key="3">
    <source>
        <dbReference type="EMBL" id="MER5174001.1"/>
    </source>
</evidence>
<comment type="caution">
    <text evidence="3">The sequence shown here is derived from an EMBL/GenBank/DDBJ whole genome shotgun (WGS) entry which is preliminary data.</text>
</comment>
<dbReference type="InterPro" id="IPR022472">
    <property type="entry name" value="VPLPA-CTERM"/>
</dbReference>
<feature type="compositionally biased region" description="Polar residues" evidence="1">
    <location>
        <begin position="245"/>
        <end position="259"/>
    </location>
</feature>
<keyword evidence="4" id="KW-1185">Reference proteome</keyword>
<proteinExistence type="predicted"/>
<dbReference type="NCBIfam" id="NF038133">
    <property type="entry name" value="choice_anch_L"/>
    <property type="match status" value="1"/>
</dbReference>
<dbReference type="InterPro" id="IPR049804">
    <property type="entry name" value="Choice_anch_L"/>
</dbReference>
<dbReference type="EMBL" id="JAYWLC010000042">
    <property type="protein sequence ID" value="MER5174001.1"/>
    <property type="molecule type" value="Genomic_DNA"/>
</dbReference>
<feature type="signal peptide" evidence="2">
    <location>
        <begin position="1"/>
        <end position="21"/>
    </location>
</feature>
<name>A0ABV1SN41_9RHOB</name>
<feature type="region of interest" description="Disordered" evidence="1">
    <location>
        <begin position="245"/>
        <end position="271"/>
    </location>
</feature>
<accession>A0ABV1SN41</accession>
<dbReference type="NCBIfam" id="TIGR03370">
    <property type="entry name" value="VPLPA-CTERM"/>
    <property type="match status" value="1"/>
</dbReference>
<reference evidence="3 4" key="1">
    <citation type="submission" date="2024-06" db="EMBL/GenBank/DDBJ databases">
        <title>Thioclava kandeliae sp. nov. from a rhizosphere soil sample of Kandelia candel in a mangrove.</title>
        <authorList>
            <person name="Mu T."/>
        </authorList>
    </citation>
    <scope>NUCLEOTIDE SEQUENCE [LARGE SCALE GENOMIC DNA]</scope>
    <source>
        <strain evidence="3 4">CPCC 100088</strain>
    </source>
</reference>
<gene>
    <name evidence="3" type="ORF">VSX56_19805</name>
</gene>
<sequence>MTLRLFSCTALLSLAPIYASALTITLTENADILADTLFLNASDTVITGSALLSSGSQVATYSNTSGTYGLPVTGIALSSGNVANYGDEYTGEGSTPSGASATAAQNALLTPITGQANHYDVAQLTIDFIPTVSLMTFFATFGSMEWPTYVGSSFIDGFGLYVNGVNVAGAVATGGTATQAININHPDMTSVAGTSLNGILAPNANPVLQFDVPVVIGEVNTFDIILADASDSVLDTTVYLSSFVSTESPSENGTGQNEFSPFLPSNPPDPETSEYVITLPVPPEENVTFWIDPPIAVGYVYEVSEGVFSTLTMPSLATVPDTDGYTLTINGLDYAILPSQTLDLFALGLTDVTSFTLSGIDPTLMLDPDNASAFPLGVSLASLTGSEVSFTMTPVTVDYNLSAVPLPASLPLLLCGLAGLQLIRRRKHS</sequence>
<dbReference type="RefSeq" id="WP_350939285.1">
    <property type="nucleotide sequence ID" value="NZ_JAYWLC010000042.1"/>
</dbReference>
<feature type="chain" id="PRO_5046199723" evidence="2">
    <location>
        <begin position="22"/>
        <end position="429"/>
    </location>
</feature>